<feature type="compositionally biased region" description="Polar residues" evidence="9">
    <location>
        <begin position="373"/>
        <end position="384"/>
    </location>
</feature>
<dbReference type="AlphaFoldDB" id="A0A5N6LNG3"/>
<dbReference type="Proteomes" id="UP000326396">
    <property type="component" value="Linkage Group LG9"/>
</dbReference>
<dbReference type="GO" id="GO:0005732">
    <property type="term" value="C:sno(s)RNA-containing ribonucleoprotein complex"/>
    <property type="evidence" value="ECO:0007669"/>
    <property type="project" value="InterPro"/>
</dbReference>
<evidence type="ECO:0000256" key="8">
    <source>
        <dbReference type="ARBA" id="ARBA00023242"/>
    </source>
</evidence>
<comment type="caution">
    <text evidence="10">The sequence shown here is derived from an EMBL/GenBank/DDBJ whole genome shotgun (WGS) entry which is preliminary data.</text>
</comment>
<feature type="compositionally biased region" description="Basic residues" evidence="9">
    <location>
        <begin position="339"/>
        <end position="350"/>
    </location>
</feature>
<dbReference type="GO" id="GO:0006364">
    <property type="term" value="P:rRNA processing"/>
    <property type="evidence" value="ECO:0007669"/>
    <property type="project" value="UniProtKB-KW"/>
</dbReference>
<feature type="compositionally biased region" description="Basic and acidic residues" evidence="9">
    <location>
        <begin position="555"/>
        <end position="568"/>
    </location>
</feature>
<keyword evidence="7" id="KW-0694">RNA-binding</keyword>
<dbReference type="GO" id="GO:0001522">
    <property type="term" value="P:pseudouridine synthesis"/>
    <property type="evidence" value="ECO:0007669"/>
    <property type="project" value="InterPro"/>
</dbReference>
<sequence length="585" mass="63854">MGYAQNDSIVKPHHEASLETNVSLDLDVEDSFLDSLLNFDDWVEDHPNPSLAEVMNSEGKPDSENVNSLEIKNEKEEVCESEELGELGCLIQEGIGKVCLTSGDGNDIGKETKNLEVDESSSSGSSDDDGDDSDEGGLQMVKDEADMEEGEIRDEMLAWSDYDDDDDVVKGPIRSRNEVKDLPPVPPVTVTIQPHHQTLPVGVVLSIMSSQVIVEGLEEHKPLSEGSILWVTESRTPLGVVDEIFGPVKNPYYIVRYNSETEIPTGIQQGSLISFVPEFADYVLNNNSLFKKGYDASGENDEECSEELEFSDDEKEAEYKRMLKMSKRGSSGEKNTRMKKDKKSRNRGGKLKNDHQPSASSQSNISSSGAQAFSQAPNTMSSGVLPQGFPSIRSQNMGFPANGFPSNVPPFMQQNFIPQPFQNMGLLNLAPTPFGPQFNTAHCQMFPHNFAQGGFGAFASWPLGMPQNNFNQLQPGPPMMFQGLTLGTAMPNGLQMENNNGAVRPFVGGEACQNPNQGGTFSNHGGTQWRKPSPGGRGQPRFRVSPFWLLGTGADCRDVDRRVEDEKAPGGVEDNESASPSSNNS</sequence>
<dbReference type="PANTHER" id="PTHR31633:SF1">
    <property type="entry name" value="H_ACA RIBONUCLEOPROTEIN COMPLEX NON-CORE SUBUNIT NAF1"/>
    <property type="match status" value="1"/>
</dbReference>
<feature type="compositionally biased region" description="Basic and acidic residues" evidence="9">
    <location>
        <begin position="107"/>
        <end position="116"/>
    </location>
</feature>
<comment type="subcellular location">
    <subcellularLocation>
        <location evidence="1">Nucleus</location>
    </subcellularLocation>
</comment>
<evidence type="ECO:0000256" key="3">
    <source>
        <dbReference type="ARBA" id="ARBA00021438"/>
    </source>
</evidence>
<evidence type="ECO:0000256" key="9">
    <source>
        <dbReference type="SAM" id="MobiDB-lite"/>
    </source>
</evidence>
<dbReference type="InterPro" id="IPR040309">
    <property type="entry name" value="Naf1"/>
</dbReference>
<keyword evidence="4" id="KW-0690">Ribosome biogenesis</keyword>
<feature type="compositionally biased region" description="Acidic residues" evidence="9">
    <location>
        <begin position="126"/>
        <end position="135"/>
    </location>
</feature>
<feature type="region of interest" description="Disordered" evidence="9">
    <location>
        <begin position="514"/>
        <end position="539"/>
    </location>
</feature>
<dbReference type="PANTHER" id="PTHR31633">
    <property type="entry name" value="H/ACA RIBONUCLEOPROTEIN COMPLEX NON-CORE SUBUNIT NAF1"/>
    <property type="match status" value="1"/>
</dbReference>
<evidence type="ECO:0000256" key="1">
    <source>
        <dbReference type="ARBA" id="ARBA00004123"/>
    </source>
</evidence>
<dbReference type="InterPro" id="IPR007504">
    <property type="entry name" value="H/ACA_rnp_Gar1/Naf1"/>
</dbReference>
<proteinExistence type="inferred from homology"/>
<dbReference type="InterPro" id="IPR009000">
    <property type="entry name" value="Transl_B-barrel_sf"/>
</dbReference>
<dbReference type="FunFam" id="2.40.10.230:FF:000002">
    <property type="entry name" value="H/ACA ribonucleoprotein complex non-core subunit NAF1"/>
    <property type="match status" value="1"/>
</dbReference>
<dbReference type="GO" id="GO:0000493">
    <property type="term" value="P:box H/ACA snoRNP assembly"/>
    <property type="evidence" value="ECO:0007669"/>
    <property type="project" value="InterPro"/>
</dbReference>
<dbReference type="OrthoDB" id="21550at2759"/>
<dbReference type="Gene3D" id="2.40.10.230">
    <property type="entry name" value="Probable tRNA pseudouridine synthase domain"/>
    <property type="match status" value="1"/>
</dbReference>
<feature type="region of interest" description="Disordered" evidence="9">
    <location>
        <begin position="555"/>
        <end position="585"/>
    </location>
</feature>
<dbReference type="GO" id="GO:0005634">
    <property type="term" value="C:nucleus"/>
    <property type="evidence" value="ECO:0007669"/>
    <property type="project" value="UniProtKB-SubCell"/>
</dbReference>
<keyword evidence="5" id="KW-0698">rRNA processing</keyword>
<keyword evidence="11" id="KW-1185">Reference proteome</keyword>
<dbReference type="SUPFAM" id="SSF50447">
    <property type="entry name" value="Translation proteins"/>
    <property type="match status" value="1"/>
</dbReference>
<feature type="compositionally biased region" description="Polar residues" evidence="9">
    <location>
        <begin position="514"/>
        <end position="526"/>
    </location>
</feature>
<gene>
    <name evidence="10" type="ORF">E3N88_39945</name>
</gene>
<feature type="compositionally biased region" description="Low complexity" evidence="9">
    <location>
        <begin position="356"/>
        <end position="372"/>
    </location>
</feature>
<dbReference type="EMBL" id="SZYD01000019">
    <property type="protein sequence ID" value="KAD2392968.1"/>
    <property type="molecule type" value="Genomic_DNA"/>
</dbReference>
<reference evidence="10 11" key="1">
    <citation type="submission" date="2019-05" db="EMBL/GenBank/DDBJ databases">
        <title>Mikania micrantha, genome provides insights into the molecular mechanism of rapid growth.</title>
        <authorList>
            <person name="Liu B."/>
        </authorList>
    </citation>
    <scope>NUCLEOTIDE SEQUENCE [LARGE SCALE GENOMIC DNA]</scope>
    <source>
        <strain evidence="10">NLD-2019</strain>
        <tissue evidence="10">Leaf</tissue>
    </source>
</reference>
<protein>
    <recommendedName>
        <fullName evidence="3">H/ACA ribonucleoprotein complex non-core subunit NAF1</fullName>
    </recommendedName>
</protein>
<name>A0A5N6LNG3_9ASTR</name>
<evidence type="ECO:0000256" key="2">
    <source>
        <dbReference type="ARBA" id="ARBA00009801"/>
    </source>
</evidence>
<feature type="region of interest" description="Disordered" evidence="9">
    <location>
        <begin position="101"/>
        <end position="149"/>
    </location>
</feature>
<feature type="region of interest" description="Disordered" evidence="9">
    <location>
        <begin position="294"/>
        <end position="391"/>
    </location>
</feature>
<organism evidence="10 11">
    <name type="scientific">Mikania micrantha</name>
    <name type="common">bitter vine</name>
    <dbReference type="NCBI Taxonomy" id="192012"/>
    <lineage>
        <taxon>Eukaryota</taxon>
        <taxon>Viridiplantae</taxon>
        <taxon>Streptophyta</taxon>
        <taxon>Embryophyta</taxon>
        <taxon>Tracheophyta</taxon>
        <taxon>Spermatophyta</taxon>
        <taxon>Magnoliopsida</taxon>
        <taxon>eudicotyledons</taxon>
        <taxon>Gunneridae</taxon>
        <taxon>Pentapetalae</taxon>
        <taxon>asterids</taxon>
        <taxon>campanulids</taxon>
        <taxon>Asterales</taxon>
        <taxon>Asteraceae</taxon>
        <taxon>Asteroideae</taxon>
        <taxon>Heliantheae alliance</taxon>
        <taxon>Eupatorieae</taxon>
        <taxon>Mikania</taxon>
    </lineage>
</organism>
<evidence type="ECO:0000256" key="5">
    <source>
        <dbReference type="ARBA" id="ARBA00022552"/>
    </source>
</evidence>
<evidence type="ECO:0000256" key="6">
    <source>
        <dbReference type="ARBA" id="ARBA00022553"/>
    </source>
</evidence>
<feature type="compositionally biased region" description="Acidic residues" evidence="9">
    <location>
        <begin position="298"/>
        <end position="316"/>
    </location>
</feature>
<accession>A0A5N6LNG3</accession>
<dbReference type="InterPro" id="IPR038664">
    <property type="entry name" value="Gar1/Naf1_Cbf5-bd_sf"/>
</dbReference>
<dbReference type="Pfam" id="PF04410">
    <property type="entry name" value="Gar1"/>
    <property type="match status" value="1"/>
</dbReference>
<dbReference type="GO" id="GO:0003723">
    <property type="term" value="F:RNA binding"/>
    <property type="evidence" value="ECO:0007669"/>
    <property type="project" value="UniProtKB-KW"/>
</dbReference>
<keyword evidence="8" id="KW-0539">Nucleus</keyword>
<comment type="similarity">
    <text evidence="2">Belongs to the NAF1 family.</text>
</comment>
<evidence type="ECO:0000313" key="11">
    <source>
        <dbReference type="Proteomes" id="UP000326396"/>
    </source>
</evidence>
<evidence type="ECO:0000256" key="4">
    <source>
        <dbReference type="ARBA" id="ARBA00022517"/>
    </source>
</evidence>
<evidence type="ECO:0000256" key="7">
    <source>
        <dbReference type="ARBA" id="ARBA00022884"/>
    </source>
</evidence>
<evidence type="ECO:0000313" key="10">
    <source>
        <dbReference type="EMBL" id="KAD2392968.1"/>
    </source>
</evidence>
<keyword evidence="6" id="KW-0597">Phosphoprotein</keyword>